<protein>
    <submittedName>
        <fullName evidence="1">Uncharacterized protein</fullName>
    </submittedName>
</protein>
<keyword evidence="2" id="KW-1185">Reference proteome</keyword>
<sequence>MHSAAALQVAEREFVRLVPDPLELERGDVAPPDAENPAGAVLDGARWPLDLLSARDLLLAPGTDRASKDAVWRAVIARARMSQDWMCGAVGLAMPALKAVARRCSRGLSAEGVEEVDAEILAGFLAAVRAINTDYANLAWYLRCRAQRAGLRARRNHLALVPVDDAGDETAPAAVTDRGGGGHPDAVLERAVERGVLTGAEAELIGASRLEETSLRTLAAQQEGGYWALAKRRSRAEERLLRALAAGDLAPGPAPTGANRSADATATSRLRVRAVSNPGWALAL</sequence>
<gene>
    <name evidence="1" type="ORF">HNR25_002225</name>
</gene>
<dbReference type="AlphaFoldDB" id="A0A841E7M5"/>
<proteinExistence type="predicted"/>
<evidence type="ECO:0000313" key="2">
    <source>
        <dbReference type="Proteomes" id="UP000578077"/>
    </source>
</evidence>
<organism evidence="1 2">
    <name type="scientific">Streptomonospora salina</name>
    <dbReference type="NCBI Taxonomy" id="104205"/>
    <lineage>
        <taxon>Bacteria</taxon>
        <taxon>Bacillati</taxon>
        <taxon>Actinomycetota</taxon>
        <taxon>Actinomycetes</taxon>
        <taxon>Streptosporangiales</taxon>
        <taxon>Nocardiopsidaceae</taxon>
        <taxon>Streptomonospora</taxon>
    </lineage>
</organism>
<dbReference type="Proteomes" id="UP000578077">
    <property type="component" value="Unassembled WGS sequence"/>
</dbReference>
<dbReference type="EMBL" id="JACHLY010000001">
    <property type="protein sequence ID" value="MBB5998474.1"/>
    <property type="molecule type" value="Genomic_DNA"/>
</dbReference>
<accession>A0A841E7M5</accession>
<comment type="caution">
    <text evidence="1">The sequence shown here is derived from an EMBL/GenBank/DDBJ whole genome shotgun (WGS) entry which is preliminary data.</text>
</comment>
<name>A0A841E7M5_9ACTN</name>
<dbReference type="RefSeq" id="WP_184634738.1">
    <property type="nucleotide sequence ID" value="NZ_BAABKT010000007.1"/>
</dbReference>
<reference evidence="1 2" key="1">
    <citation type="submission" date="2020-08" db="EMBL/GenBank/DDBJ databases">
        <title>Sequencing the genomes of 1000 actinobacteria strains.</title>
        <authorList>
            <person name="Klenk H.-P."/>
        </authorList>
    </citation>
    <scope>NUCLEOTIDE SEQUENCE [LARGE SCALE GENOMIC DNA]</scope>
    <source>
        <strain evidence="1 2">DSM 44593</strain>
    </source>
</reference>
<evidence type="ECO:0000313" key="1">
    <source>
        <dbReference type="EMBL" id="MBB5998474.1"/>
    </source>
</evidence>